<accession>A0A1L3FNZ0</accession>
<dbReference type="AlphaFoldDB" id="A0A1L3FNZ0"/>
<evidence type="ECO:0000313" key="2">
    <source>
        <dbReference type="Proteomes" id="UP000181962"/>
    </source>
</evidence>
<gene>
    <name evidence="1" type="ORF">BKD09_42640</name>
</gene>
<evidence type="ECO:0000313" key="1">
    <source>
        <dbReference type="EMBL" id="APG15033.1"/>
    </source>
</evidence>
<evidence type="ECO:0008006" key="3">
    <source>
        <dbReference type="Google" id="ProtNLM"/>
    </source>
</evidence>
<reference evidence="1 2" key="1">
    <citation type="submission" date="2016-11" db="EMBL/GenBank/DDBJ databases">
        <title>Complete Genome Sequence of Bradyrhizobium sp. strain J5, an isolated from soybean nodule in Hokkaido.</title>
        <authorList>
            <person name="Kanehara K."/>
        </authorList>
    </citation>
    <scope>NUCLEOTIDE SEQUENCE [LARGE SCALE GENOMIC DNA]</scope>
    <source>
        <strain evidence="1 2">J5</strain>
    </source>
</reference>
<dbReference type="RefSeq" id="WP_155795447.1">
    <property type="nucleotide sequence ID" value="NZ_CP017637.1"/>
</dbReference>
<proteinExistence type="predicted"/>
<protein>
    <recommendedName>
        <fullName evidence="3">Nucleoid-associated protein</fullName>
    </recommendedName>
</protein>
<dbReference type="OrthoDB" id="7594210at2"/>
<dbReference type="Proteomes" id="UP000181962">
    <property type="component" value="Chromosome"/>
</dbReference>
<name>A0A1L3FNZ0_BRAJP</name>
<sequence>MPVQHIHTYLVHPGKSSEIRQINGASVPLTGSMFDLLDGIYTRADQECDIDIIFKSTGGVQQNPCRDPICAHLDSPTLPSGRAIAERLQVHTDRRAGIGLLFLIVGKEGREHKIVLSRFPTDSAILVEENPRSLDVAFLERVFMKNKTSYKAVLYRDASLRAGFWDGKAIDKQTNPAGESADYWIADFLASDFRVTPKQGTSRLATTLRDAIKTADIAVKQEIVAAATLARTLPRISISINEFANRFNLSAPARESVSQQLRNPHLAEERFLFSASDFASIMAYRSMELDNGATLTAPSAEFDHVFRQEAIDGSAHRVRFTTQGTVINDKLKPKA</sequence>
<organism evidence="1 2">
    <name type="scientific">Bradyrhizobium japonicum</name>
    <dbReference type="NCBI Taxonomy" id="375"/>
    <lineage>
        <taxon>Bacteria</taxon>
        <taxon>Pseudomonadati</taxon>
        <taxon>Pseudomonadota</taxon>
        <taxon>Alphaproteobacteria</taxon>
        <taxon>Hyphomicrobiales</taxon>
        <taxon>Nitrobacteraceae</taxon>
        <taxon>Bradyrhizobium</taxon>
    </lineage>
</organism>
<dbReference type="EMBL" id="CP017637">
    <property type="protein sequence ID" value="APG15033.1"/>
    <property type="molecule type" value="Genomic_DNA"/>
</dbReference>